<dbReference type="EMBL" id="WQLV01000008">
    <property type="protein sequence ID" value="MVO17014.1"/>
    <property type="molecule type" value="Genomic_DNA"/>
</dbReference>
<keyword evidence="2" id="KW-1185">Reference proteome</keyword>
<dbReference type="AlphaFoldDB" id="A0A6L6WH42"/>
<reference evidence="1 2" key="1">
    <citation type="submission" date="2019-12" db="EMBL/GenBank/DDBJ databases">
        <authorList>
            <person name="Zhang Y.-J."/>
        </authorList>
    </citation>
    <scope>NUCLEOTIDE SEQUENCE [LARGE SCALE GENOMIC DNA]</scope>
    <source>
        <strain evidence="1 2">CY05</strain>
    </source>
</reference>
<evidence type="ECO:0000313" key="2">
    <source>
        <dbReference type="Proteomes" id="UP000478892"/>
    </source>
</evidence>
<organism evidence="1 2">
    <name type="scientific">Parasedimentitalea huanghaiensis</name>
    <dbReference type="NCBI Taxonomy" id="2682100"/>
    <lineage>
        <taxon>Bacteria</taxon>
        <taxon>Pseudomonadati</taxon>
        <taxon>Pseudomonadota</taxon>
        <taxon>Alphaproteobacteria</taxon>
        <taxon>Rhodobacterales</taxon>
        <taxon>Paracoccaceae</taxon>
        <taxon>Parasedimentitalea</taxon>
    </lineage>
</organism>
<accession>A0A6L6WH42</accession>
<protein>
    <submittedName>
        <fullName evidence="1">Uncharacterized protein</fullName>
    </submittedName>
</protein>
<dbReference type="RefSeq" id="WP_157023278.1">
    <property type="nucleotide sequence ID" value="NZ_WQLV01000008.1"/>
</dbReference>
<gene>
    <name evidence="1" type="ORF">GO984_14445</name>
</gene>
<dbReference type="Proteomes" id="UP000478892">
    <property type="component" value="Unassembled WGS sequence"/>
</dbReference>
<proteinExistence type="predicted"/>
<comment type="caution">
    <text evidence="1">The sequence shown here is derived from an EMBL/GenBank/DDBJ whole genome shotgun (WGS) entry which is preliminary data.</text>
</comment>
<evidence type="ECO:0000313" key="1">
    <source>
        <dbReference type="EMBL" id="MVO17014.1"/>
    </source>
</evidence>
<sequence length="96" mass="11069">MRYQLRILKIWQPIEVAEPAKPFWGHCEFENETDGFSCGVTFRTKNWFAQVGAEVEATFFWEALPIREIPAKVVFFSGSERVFDGELGYTTGILDD</sequence>
<name>A0A6L6WH42_9RHOB</name>